<dbReference type="SUPFAM" id="SSF56672">
    <property type="entry name" value="DNA/RNA polymerases"/>
    <property type="match status" value="1"/>
</dbReference>
<dbReference type="InterPro" id="IPR000477">
    <property type="entry name" value="RT_dom"/>
</dbReference>
<accession>A0A5J4T999</accession>
<dbReference type="Gene3D" id="3.10.10.10">
    <property type="entry name" value="HIV Type 1 Reverse Transcriptase, subunit A, domain 1"/>
    <property type="match status" value="1"/>
</dbReference>
<feature type="non-terminal residue" evidence="2">
    <location>
        <position position="330"/>
    </location>
</feature>
<organism evidence="2 3">
    <name type="scientific">Streblomastix strix</name>
    <dbReference type="NCBI Taxonomy" id="222440"/>
    <lineage>
        <taxon>Eukaryota</taxon>
        <taxon>Metamonada</taxon>
        <taxon>Preaxostyla</taxon>
        <taxon>Oxymonadida</taxon>
        <taxon>Streblomastigidae</taxon>
        <taxon>Streblomastix</taxon>
    </lineage>
</organism>
<dbReference type="Gene3D" id="3.30.70.270">
    <property type="match status" value="1"/>
</dbReference>
<proteinExistence type="predicted"/>
<protein>
    <submittedName>
        <fullName evidence="2">Putative reverse transcriptase</fullName>
    </submittedName>
</protein>
<keyword evidence="2" id="KW-0548">Nucleotidyltransferase</keyword>
<dbReference type="InterPro" id="IPR043502">
    <property type="entry name" value="DNA/RNA_pol_sf"/>
</dbReference>
<sequence length="330" mass="38437">MHDSNEVKQTIRPGDWGTSLDLSLAFRHLIVQTESQPYQAFEFQNNYYTYRAMPFGTKHSPIYFATAMKPIMQQIRMKTEIRIINYVDDIHLLHQNKEYLKNMTQKVIETLIYFVFTMNTEKSETEPNQTVIFLGWEWNLSNATVKTKSKKRLLLLHDLYNMRRWIKTGTEITVKQTAKLIGKLNYLRLLFQEASLFLNTMDHQKAQAARLRGWNTTMIMNKTATPDINWWIAKLRSNIPAQLIQIPPQMTMTTDAAPSGWGSTLEKELEMIAMAHGTWNRRQAKLTSNNREIKVITQGLRSFAKTLKNSRVQSLAIRSDNSTAVFDIRK</sequence>
<evidence type="ECO:0000259" key="1">
    <source>
        <dbReference type="PROSITE" id="PS50878"/>
    </source>
</evidence>
<gene>
    <name evidence="2" type="ORF">EZS28_050498</name>
</gene>
<comment type="caution">
    <text evidence="2">The sequence shown here is derived from an EMBL/GenBank/DDBJ whole genome shotgun (WGS) entry which is preliminary data.</text>
</comment>
<dbReference type="GO" id="GO:0003964">
    <property type="term" value="F:RNA-directed DNA polymerase activity"/>
    <property type="evidence" value="ECO:0007669"/>
    <property type="project" value="UniProtKB-KW"/>
</dbReference>
<dbReference type="InterPro" id="IPR043128">
    <property type="entry name" value="Rev_trsase/Diguanyl_cyclase"/>
</dbReference>
<dbReference type="PROSITE" id="PS50878">
    <property type="entry name" value="RT_POL"/>
    <property type="match status" value="1"/>
</dbReference>
<dbReference type="Proteomes" id="UP000324800">
    <property type="component" value="Unassembled WGS sequence"/>
</dbReference>
<dbReference type="InterPro" id="IPR052055">
    <property type="entry name" value="Hepadnavirus_pol/RT"/>
</dbReference>
<evidence type="ECO:0000313" key="2">
    <source>
        <dbReference type="EMBL" id="KAA6353975.1"/>
    </source>
</evidence>
<keyword evidence="2" id="KW-0808">Transferase</keyword>
<keyword evidence="2" id="KW-0695">RNA-directed DNA polymerase</keyword>
<name>A0A5J4T999_9EUKA</name>
<dbReference type="CDD" id="cd09275">
    <property type="entry name" value="RNase_HI_RT_DIRS1"/>
    <property type="match status" value="1"/>
</dbReference>
<dbReference type="PANTHER" id="PTHR33050:SF7">
    <property type="entry name" value="RIBONUCLEASE H"/>
    <property type="match status" value="1"/>
</dbReference>
<dbReference type="Pfam" id="PF00078">
    <property type="entry name" value="RVT_1"/>
    <property type="match status" value="1"/>
</dbReference>
<reference evidence="2 3" key="1">
    <citation type="submission" date="2019-03" db="EMBL/GenBank/DDBJ databases">
        <title>Single cell metagenomics reveals metabolic interactions within the superorganism composed of flagellate Streblomastix strix and complex community of Bacteroidetes bacteria on its surface.</title>
        <authorList>
            <person name="Treitli S.C."/>
            <person name="Kolisko M."/>
            <person name="Husnik F."/>
            <person name="Keeling P."/>
            <person name="Hampl V."/>
        </authorList>
    </citation>
    <scope>NUCLEOTIDE SEQUENCE [LARGE SCALE GENOMIC DNA]</scope>
    <source>
        <strain evidence="2">ST1C</strain>
    </source>
</reference>
<dbReference type="PANTHER" id="PTHR33050">
    <property type="entry name" value="REVERSE TRANSCRIPTASE DOMAIN-CONTAINING PROTEIN"/>
    <property type="match status" value="1"/>
</dbReference>
<dbReference type="AlphaFoldDB" id="A0A5J4T999"/>
<dbReference type="OrthoDB" id="2348824at2759"/>
<evidence type="ECO:0000313" key="3">
    <source>
        <dbReference type="Proteomes" id="UP000324800"/>
    </source>
</evidence>
<feature type="domain" description="Reverse transcriptase" evidence="1">
    <location>
        <begin position="1"/>
        <end position="138"/>
    </location>
</feature>
<dbReference type="EMBL" id="SNRW01037123">
    <property type="protein sequence ID" value="KAA6353975.1"/>
    <property type="molecule type" value="Genomic_DNA"/>
</dbReference>